<dbReference type="EMBL" id="KJ019161">
    <property type="protein sequence ID" value="AIX46084.1"/>
    <property type="molecule type" value="Genomic_DNA"/>
</dbReference>
<evidence type="ECO:0000313" key="1">
    <source>
        <dbReference type="EMBL" id="AIX17465.1"/>
    </source>
</evidence>
<dbReference type="Proteomes" id="UP000185330">
    <property type="component" value="Segment"/>
</dbReference>
<dbReference type="Proteomes" id="UP000185342">
    <property type="component" value="Segment"/>
</dbReference>
<evidence type="ECO:0000313" key="14">
    <source>
        <dbReference type="EMBL" id="AIX39330.1"/>
    </source>
</evidence>
<dbReference type="EMBL" id="KJ019041">
    <property type="protein sequence ID" value="AIX17465.1"/>
    <property type="molecule type" value="Genomic_DNA"/>
</dbReference>
<reference evidence="17 18" key="1">
    <citation type="submission" date="2013-12" db="EMBL/GenBank/DDBJ databases">
        <title>Ecological redundancy of diverse viral populations within a natural community.</title>
        <authorList>
            <person name="Gregory A.C."/>
            <person name="LaButti K."/>
            <person name="Copeland A."/>
            <person name="Woyke T."/>
            <person name="Sullivan M.B."/>
        </authorList>
    </citation>
    <scope>NUCLEOTIDE SEQUENCE [LARGE SCALE GENOMIC DNA]</scope>
    <source>
        <strain evidence="14">Syn7803C100</strain>
        <strain evidence="15">Syn7803C28</strain>
        <strain evidence="16">Syn7803C36</strain>
        <strain evidence="1">Syn7803C66</strain>
        <strain evidence="2">Syn7803C67</strain>
        <strain evidence="3">Syn7803C68</strain>
        <strain evidence="4">Syn7803C69</strain>
        <strain evidence="5">Syn7803C76</strain>
        <strain evidence="6">Syn7803C78</strain>
        <strain evidence="7">Syn7803C91</strain>
        <strain evidence="8">Syn7803C92</strain>
        <strain evidence="9">Syn7803US49</strain>
        <strain evidence="10">Syn7803US53</strain>
        <strain evidence="11">Syn7803US54</strain>
        <strain evidence="12">Syn9311C1</strain>
        <strain evidence="13">Syn9311C4</strain>
    </source>
</reference>
<evidence type="ECO:0000313" key="13">
    <source>
        <dbReference type="EMBL" id="AIX39111.1"/>
    </source>
</evidence>
<protein>
    <submittedName>
        <fullName evidence="9">Uncharacterized protein</fullName>
    </submittedName>
</protein>
<gene>
    <name evidence="14" type="ORF">Syn7803C100_29</name>
    <name evidence="15" type="ORF">Syn7803C28_28</name>
    <name evidence="16" type="ORF">Syn7803C36_29</name>
    <name evidence="1" type="ORF">Syn7803C66_28</name>
    <name evidence="2" type="ORF">Syn7803C67_28</name>
    <name evidence="3" type="ORF">Syn7803C68_29</name>
    <name evidence="4" type="ORF">Syn7803C69_29</name>
    <name evidence="5" type="ORF">Syn7803C76_28</name>
    <name evidence="6" type="ORF">Syn7803C78_28</name>
    <name evidence="7" type="ORF">Syn7803C91_28</name>
    <name evidence="8" type="ORF">Syn7803C92_28</name>
    <name evidence="9" type="ORF">Syn7803US49_28</name>
    <name evidence="10" type="ORF">Syn7803US53_28</name>
    <name evidence="11" type="ORF">Syn7803US54_29</name>
    <name evidence="12" type="ORF">Syn9311C1_28</name>
    <name evidence="13" type="ORF">Syn9311C4_28</name>
</gene>
<evidence type="ECO:0000313" key="17">
    <source>
        <dbReference type="Proteomes" id="UP000033002"/>
    </source>
</evidence>
<dbReference type="Proteomes" id="UP000185340">
    <property type="component" value="Segment"/>
</dbReference>
<evidence type="ECO:0000313" key="10">
    <source>
        <dbReference type="EMBL" id="AIX33578.1"/>
    </source>
</evidence>
<evidence type="ECO:0000313" key="12">
    <source>
        <dbReference type="EMBL" id="AIX38896.1"/>
    </source>
</evidence>
<dbReference type="Proteomes" id="UP000185338">
    <property type="component" value="Segment"/>
</dbReference>
<evidence type="ECO:0000313" key="4">
    <source>
        <dbReference type="EMBL" id="AIX18113.1"/>
    </source>
</evidence>
<dbReference type="EMBL" id="KJ019132">
    <property type="protein sequence ID" value="AIX38896.1"/>
    <property type="molecule type" value="Genomic_DNA"/>
</dbReference>
<dbReference type="RefSeq" id="YP_009140597.1">
    <property type="nucleotide sequence ID" value="NC_027130.1"/>
</dbReference>
<dbReference type="Proteomes" id="UP000185328">
    <property type="component" value="Segment"/>
</dbReference>
<dbReference type="EMBL" id="KJ019061">
    <property type="protein sequence ID" value="AIX22148.1"/>
    <property type="molecule type" value="Genomic_DNA"/>
</dbReference>
<dbReference type="Proteomes" id="UP000185336">
    <property type="component" value="Segment"/>
</dbReference>
<dbReference type="EMBL" id="KJ019133">
    <property type="protein sequence ID" value="AIX39111.1"/>
    <property type="molecule type" value="Genomic_DNA"/>
</dbReference>
<dbReference type="Proteomes" id="UP000185339">
    <property type="component" value="Segment"/>
</dbReference>
<dbReference type="Proteomes" id="UP000185327">
    <property type="component" value="Segment"/>
</dbReference>
<dbReference type="EMBL" id="KJ019044">
    <property type="protein sequence ID" value="AIX18113.1"/>
    <property type="molecule type" value="Genomic_DNA"/>
</dbReference>
<dbReference type="KEGG" id="vg:24405173"/>
<dbReference type="Proteomes" id="UP000185341">
    <property type="component" value="Segment"/>
</dbReference>
<dbReference type="EMBL" id="KJ019060">
    <property type="protein sequence ID" value="AIX21931.1"/>
    <property type="molecule type" value="Genomic_DNA"/>
</dbReference>
<evidence type="ECO:0000313" key="8">
    <source>
        <dbReference type="EMBL" id="AIX22148.1"/>
    </source>
</evidence>
<evidence type="ECO:0000313" key="7">
    <source>
        <dbReference type="EMBL" id="AIX21931.1"/>
    </source>
</evidence>
<dbReference type="Proteomes" id="UP000185331">
    <property type="component" value="Segment"/>
</dbReference>
<evidence type="ECO:0000313" key="19">
    <source>
        <dbReference type="Proteomes" id="UP000185330"/>
    </source>
</evidence>
<accession>A0A0E3FRR3</accession>
<dbReference type="EMBL" id="KJ019042">
    <property type="protein sequence ID" value="AIX17680.1"/>
    <property type="molecule type" value="Genomic_DNA"/>
</dbReference>
<dbReference type="EMBL" id="KJ019108">
    <property type="protein sequence ID" value="AIX33578.1"/>
    <property type="molecule type" value="Genomic_DNA"/>
</dbReference>
<dbReference type="GeneID" id="24405173"/>
<evidence type="ECO:0000313" key="2">
    <source>
        <dbReference type="EMBL" id="AIX17680.1"/>
    </source>
</evidence>
<name>A0A0E3FRR3_9CAUD</name>
<dbReference type="Proteomes" id="UP000185334">
    <property type="component" value="Segment"/>
</dbReference>
<proteinExistence type="predicted"/>
<dbReference type="EMBL" id="KJ019049">
    <property type="protein sequence ID" value="AIX19268.1"/>
    <property type="molecule type" value="Genomic_DNA"/>
</dbReference>
<dbReference type="EMBL" id="KJ019043">
    <property type="protein sequence ID" value="AIX17897.1"/>
    <property type="molecule type" value="Genomic_DNA"/>
</dbReference>
<dbReference type="Proteomes" id="UP000185337">
    <property type="component" value="Segment"/>
</dbReference>
<evidence type="ECO:0000313" key="6">
    <source>
        <dbReference type="EMBL" id="AIX19703.1"/>
    </source>
</evidence>
<sequence>MEENEIPKELQEEWESYLATCDSFGIAPSIRRFLRYNELFPPDEYK</sequence>
<dbReference type="EMBL" id="KJ019109">
    <property type="protein sequence ID" value="AIX33794.1"/>
    <property type="molecule type" value="Genomic_DNA"/>
</dbReference>
<evidence type="ECO:0000313" key="15">
    <source>
        <dbReference type="EMBL" id="AIX44448.1"/>
    </source>
</evidence>
<evidence type="ECO:0000313" key="3">
    <source>
        <dbReference type="EMBL" id="AIX17897.1"/>
    </source>
</evidence>
<evidence type="ECO:0000313" key="9">
    <source>
        <dbReference type="EMBL" id="AIX32514.1"/>
    </source>
</evidence>
<dbReference type="EMBL" id="KJ019154">
    <property type="protein sequence ID" value="AIX44448.1"/>
    <property type="molecule type" value="Genomic_DNA"/>
</dbReference>
<dbReference type="Proteomes" id="UP000185333">
    <property type="component" value="Segment"/>
</dbReference>
<dbReference type="Proteomes" id="UP000185332">
    <property type="component" value="Segment"/>
</dbReference>
<organism evidence="9 17">
    <name type="scientific">Synechococcus phage ACG-2014b</name>
    <dbReference type="NCBI Taxonomy" id="1493508"/>
    <lineage>
        <taxon>Viruses</taxon>
        <taxon>Duplodnaviria</taxon>
        <taxon>Heunggongvirae</taxon>
        <taxon>Uroviricota</taxon>
        <taxon>Caudoviricetes</taxon>
        <taxon>Pantevenvirales</taxon>
        <taxon>Kyanoviridae</taxon>
        <taxon>Nereusvirus</taxon>
        <taxon>Nereusvirus tusconc4</taxon>
    </lineage>
</organism>
<evidence type="ECO:0000313" key="5">
    <source>
        <dbReference type="EMBL" id="AIX19268.1"/>
    </source>
</evidence>
<dbReference type="Proteomes" id="UP000033002">
    <property type="component" value="Segment"/>
</dbReference>
<dbReference type="EMBL" id="KJ019104">
    <property type="protein sequence ID" value="AIX32514.1"/>
    <property type="molecule type" value="Genomic_DNA"/>
</dbReference>
<dbReference type="EMBL" id="KJ019051">
    <property type="protein sequence ID" value="AIX19703.1"/>
    <property type="molecule type" value="Genomic_DNA"/>
</dbReference>
<dbReference type="Proteomes" id="UP000185329">
    <property type="component" value="Segment"/>
</dbReference>
<evidence type="ECO:0000313" key="11">
    <source>
        <dbReference type="EMBL" id="AIX33794.1"/>
    </source>
</evidence>
<dbReference type="EMBL" id="KJ019134">
    <property type="protein sequence ID" value="AIX39330.1"/>
    <property type="molecule type" value="Genomic_DNA"/>
</dbReference>
<evidence type="ECO:0000313" key="18">
    <source>
        <dbReference type="Proteomes" id="UP000185327"/>
    </source>
</evidence>
<evidence type="ECO:0000313" key="16">
    <source>
        <dbReference type="EMBL" id="AIX46084.1"/>
    </source>
</evidence>
<keyword evidence="19" id="KW-1185">Reference proteome</keyword>